<keyword evidence="5" id="KW-0698">rRNA processing</keyword>
<dbReference type="Proteomes" id="UP000092666">
    <property type="component" value="Unassembled WGS sequence"/>
</dbReference>
<dbReference type="GO" id="GO:0000462">
    <property type="term" value="P:maturation of SSU-rRNA from tricistronic rRNA transcript (SSU-rRNA, 5.8S rRNA, LSU-rRNA)"/>
    <property type="evidence" value="ECO:0007669"/>
    <property type="project" value="TreeGrafter"/>
</dbReference>
<dbReference type="InterPro" id="IPR050786">
    <property type="entry name" value="EFG1_rRNA-proc"/>
</dbReference>
<dbReference type="InterPro" id="IPR019310">
    <property type="entry name" value="Efg1"/>
</dbReference>
<reference evidence="9 10" key="1">
    <citation type="submission" date="2013-07" db="EMBL/GenBank/DDBJ databases">
        <title>The Genome Sequence of Cryptococcus heveanensis BCC8398.</title>
        <authorList>
            <consortium name="The Broad Institute Genome Sequencing Platform"/>
            <person name="Cuomo C."/>
            <person name="Litvintseva A."/>
            <person name="Chen Y."/>
            <person name="Heitman J."/>
            <person name="Sun S."/>
            <person name="Springer D."/>
            <person name="Dromer F."/>
            <person name="Young S.K."/>
            <person name="Zeng Q."/>
            <person name="Gargeya S."/>
            <person name="Fitzgerald M."/>
            <person name="Abouelleil A."/>
            <person name="Alvarado L."/>
            <person name="Berlin A.M."/>
            <person name="Chapman S.B."/>
            <person name="Dewar J."/>
            <person name="Goldberg J."/>
            <person name="Griggs A."/>
            <person name="Gujja S."/>
            <person name="Hansen M."/>
            <person name="Howarth C."/>
            <person name="Imamovic A."/>
            <person name="Larimer J."/>
            <person name="McCowan C."/>
            <person name="Murphy C."/>
            <person name="Pearson M."/>
            <person name="Priest M."/>
            <person name="Roberts A."/>
            <person name="Saif S."/>
            <person name="Shea T."/>
            <person name="Sykes S."/>
            <person name="Wortman J."/>
            <person name="Nusbaum C."/>
            <person name="Birren B."/>
        </authorList>
    </citation>
    <scope>NUCLEOTIDE SEQUENCE [LARGE SCALE GENOMIC DNA]</scope>
    <source>
        <strain evidence="9 10">BCC8398</strain>
    </source>
</reference>
<dbReference type="AlphaFoldDB" id="A0A1B9H1L9"/>
<feature type="compositionally biased region" description="Low complexity" evidence="8">
    <location>
        <begin position="169"/>
        <end position="178"/>
    </location>
</feature>
<dbReference type="PANTHER" id="PTHR33911:SF1">
    <property type="entry name" value="RRNA-PROCESSING PROTEIN EFG1"/>
    <property type="match status" value="1"/>
</dbReference>
<dbReference type="GO" id="GO:0005730">
    <property type="term" value="C:nucleolus"/>
    <property type="evidence" value="ECO:0007669"/>
    <property type="project" value="UniProtKB-SubCell"/>
</dbReference>
<keyword evidence="10" id="KW-1185">Reference proteome</keyword>
<dbReference type="PANTHER" id="PTHR33911">
    <property type="entry name" value="RRNA-PROCESSING PROTEIN EFG1"/>
    <property type="match status" value="1"/>
</dbReference>
<feature type="compositionally biased region" description="Low complexity" evidence="8">
    <location>
        <begin position="261"/>
        <end position="270"/>
    </location>
</feature>
<reference evidence="10" key="2">
    <citation type="submission" date="2013-12" db="EMBL/GenBank/DDBJ databases">
        <title>Evolution of pathogenesis and genome organization in the Tremellales.</title>
        <authorList>
            <person name="Cuomo C."/>
            <person name="Litvintseva A."/>
            <person name="Heitman J."/>
            <person name="Chen Y."/>
            <person name="Sun S."/>
            <person name="Springer D."/>
            <person name="Dromer F."/>
            <person name="Young S."/>
            <person name="Zeng Q."/>
            <person name="Chapman S."/>
            <person name="Gujja S."/>
            <person name="Saif S."/>
            <person name="Birren B."/>
        </authorList>
    </citation>
    <scope>NUCLEOTIDE SEQUENCE [LARGE SCALE GENOMIC DNA]</scope>
    <source>
        <strain evidence="10">BCC8398</strain>
    </source>
</reference>
<evidence type="ECO:0000256" key="8">
    <source>
        <dbReference type="SAM" id="MobiDB-lite"/>
    </source>
</evidence>
<sequence length="307" mass="33488">MPVTHKNRNRNQAKNPYRKPKPADGNNDKPRPGHKIPSTQERSADALPGLSKIKASIRQTKRLLAKDNLEPGLRVQTQRRLTSLEADLANAEKREVEKKNGAKYHMVKFFDRQKLLRIIKRLNKKVGKAGDDGPSAKIEEELQDARVMLNYVLNFPNTEKYISLFPSSASANGHGNAATTSTTTESDKDQDGAKLKLPPLLRSESGGPDALDKPSQRRLEILRQIQSLMSEGKLSNTPEEEVKKEGGSGAAGGRRHHDGAVKVGVDVAADGEGGAEVPSGKKSKKGKGGAAAAREEKVEEDDFFESD</sequence>
<feature type="region of interest" description="Disordered" evidence="8">
    <location>
        <begin position="229"/>
        <end position="307"/>
    </location>
</feature>
<evidence type="ECO:0000256" key="1">
    <source>
        <dbReference type="ARBA" id="ARBA00004604"/>
    </source>
</evidence>
<keyword evidence="6" id="KW-0175">Coiled coil</keyword>
<gene>
    <name evidence="9" type="ORF">I316_01070</name>
</gene>
<feature type="compositionally biased region" description="Acidic residues" evidence="8">
    <location>
        <begin position="298"/>
        <end position="307"/>
    </location>
</feature>
<comment type="subcellular location">
    <subcellularLocation>
        <location evidence="1">Nucleus</location>
        <location evidence="1">Nucleolus</location>
    </subcellularLocation>
</comment>
<evidence type="ECO:0000256" key="2">
    <source>
        <dbReference type="ARBA" id="ARBA00006916"/>
    </source>
</evidence>
<dbReference type="EMBL" id="KI669493">
    <property type="protein sequence ID" value="OCF37163.1"/>
    <property type="molecule type" value="Genomic_DNA"/>
</dbReference>
<feature type="compositionally biased region" description="Basic residues" evidence="8">
    <location>
        <begin position="1"/>
        <end position="20"/>
    </location>
</feature>
<keyword evidence="7" id="KW-0539">Nucleus</keyword>
<proteinExistence type="inferred from homology"/>
<evidence type="ECO:0000313" key="9">
    <source>
        <dbReference type="EMBL" id="OCF37163.1"/>
    </source>
</evidence>
<evidence type="ECO:0000256" key="7">
    <source>
        <dbReference type="ARBA" id="ARBA00023242"/>
    </source>
</evidence>
<evidence type="ECO:0000256" key="5">
    <source>
        <dbReference type="ARBA" id="ARBA00022552"/>
    </source>
</evidence>
<evidence type="ECO:0000256" key="4">
    <source>
        <dbReference type="ARBA" id="ARBA00019827"/>
    </source>
</evidence>
<dbReference type="GO" id="GO:0030688">
    <property type="term" value="C:preribosome, small subunit precursor"/>
    <property type="evidence" value="ECO:0007669"/>
    <property type="project" value="TreeGrafter"/>
</dbReference>
<organism evidence="9 10">
    <name type="scientific">Kwoniella heveanensis BCC8398</name>
    <dbReference type="NCBI Taxonomy" id="1296120"/>
    <lineage>
        <taxon>Eukaryota</taxon>
        <taxon>Fungi</taxon>
        <taxon>Dikarya</taxon>
        <taxon>Basidiomycota</taxon>
        <taxon>Agaricomycotina</taxon>
        <taxon>Tremellomycetes</taxon>
        <taxon>Tremellales</taxon>
        <taxon>Cryptococcaceae</taxon>
        <taxon>Kwoniella</taxon>
    </lineage>
</organism>
<comment type="similarity">
    <text evidence="2">Belongs to the EFG1 family.</text>
</comment>
<dbReference type="STRING" id="1296120.A0A1B9H1L9"/>
<dbReference type="OrthoDB" id="47732at2759"/>
<feature type="compositionally biased region" description="Basic and acidic residues" evidence="8">
    <location>
        <begin position="185"/>
        <end position="194"/>
    </location>
</feature>
<protein>
    <recommendedName>
        <fullName evidence="3">rRNA-processing protein EFG1</fullName>
    </recommendedName>
    <alternativeName>
        <fullName evidence="4">rRNA-processing protein efg1</fullName>
    </alternativeName>
</protein>
<evidence type="ECO:0000313" key="10">
    <source>
        <dbReference type="Proteomes" id="UP000092666"/>
    </source>
</evidence>
<name>A0A1B9H1L9_9TREE</name>
<accession>A0A1B9H1L9</accession>
<feature type="region of interest" description="Disordered" evidence="8">
    <location>
        <begin position="1"/>
        <end position="53"/>
    </location>
</feature>
<dbReference type="Pfam" id="PF10153">
    <property type="entry name" value="Efg1"/>
    <property type="match status" value="1"/>
</dbReference>
<feature type="region of interest" description="Disordered" evidence="8">
    <location>
        <begin position="169"/>
        <end position="215"/>
    </location>
</feature>
<evidence type="ECO:0000256" key="6">
    <source>
        <dbReference type="ARBA" id="ARBA00023054"/>
    </source>
</evidence>
<evidence type="ECO:0000256" key="3">
    <source>
        <dbReference type="ARBA" id="ARBA00018689"/>
    </source>
</evidence>